<name>A0A1S9PFR5_9SPHI</name>
<evidence type="ECO:0000259" key="5">
    <source>
        <dbReference type="Pfam" id="PF07495"/>
    </source>
</evidence>
<proteinExistence type="predicted"/>
<evidence type="ECO:0000256" key="2">
    <source>
        <dbReference type="SAM" id="Coils"/>
    </source>
</evidence>
<feature type="coiled-coil region" evidence="2">
    <location>
        <begin position="773"/>
        <end position="862"/>
    </location>
</feature>
<evidence type="ECO:0000256" key="4">
    <source>
        <dbReference type="SAM" id="SignalP"/>
    </source>
</evidence>
<keyword evidence="7" id="KW-1185">Reference proteome</keyword>
<dbReference type="Gene3D" id="2.60.40.10">
    <property type="entry name" value="Immunoglobulins"/>
    <property type="match status" value="1"/>
</dbReference>
<dbReference type="STRING" id="1792845.BC343_06495"/>
<dbReference type="GO" id="GO:0003677">
    <property type="term" value="F:DNA binding"/>
    <property type="evidence" value="ECO:0007669"/>
    <property type="project" value="InterPro"/>
</dbReference>
<dbReference type="Gene3D" id="2.130.10.10">
    <property type="entry name" value="YVTN repeat-like/Quinoprotein amine dehydrogenase"/>
    <property type="match status" value="2"/>
</dbReference>
<dbReference type="Gene3D" id="1.10.10.10">
    <property type="entry name" value="Winged helix-like DNA-binding domain superfamily/Winged helix DNA-binding domain"/>
    <property type="match status" value="1"/>
</dbReference>
<keyword evidence="2" id="KW-0175">Coiled coil</keyword>
<comment type="caution">
    <text evidence="6">The sequence shown here is derived from an EMBL/GenBank/DDBJ whole genome shotgun (WGS) entry which is preliminary data.</text>
</comment>
<reference evidence="6 7" key="1">
    <citation type="submission" date="2016-07" db="EMBL/GenBank/DDBJ databases">
        <title>Genomic analysis of zinc-resistant bacterium Mucilaginibacter pedocola TBZ30.</title>
        <authorList>
            <person name="Huang J."/>
            <person name="Tang J."/>
        </authorList>
    </citation>
    <scope>NUCLEOTIDE SEQUENCE [LARGE SCALE GENOMIC DNA]</scope>
    <source>
        <strain evidence="6 7">TBZ30</strain>
    </source>
</reference>
<keyword evidence="1" id="KW-0597">Phosphoprotein</keyword>
<protein>
    <recommendedName>
        <fullName evidence="5">Two component regulator three Y domain-containing protein</fullName>
    </recommendedName>
</protein>
<feature type="transmembrane region" description="Helical" evidence="3">
    <location>
        <begin position="754"/>
        <end position="772"/>
    </location>
</feature>
<dbReference type="Proteomes" id="UP000189739">
    <property type="component" value="Unassembled WGS sequence"/>
</dbReference>
<gene>
    <name evidence="6" type="ORF">BC343_06495</name>
</gene>
<dbReference type="SUPFAM" id="SSF46894">
    <property type="entry name" value="C-terminal effector domain of the bipartite response regulators"/>
    <property type="match status" value="1"/>
</dbReference>
<keyword evidence="3" id="KW-1133">Transmembrane helix</keyword>
<organism evidence="6 7">
    <name type="scientific">Mucilaginibacter pedocola</name>
    <dbReference type="NCBI Taxonomy" id="1792845"/>
    <lineage>
        <taxon>Bacteria</taxon>
        <taxon>Pseudomonadati</taxon>
        <taxon>Bacteroidota</taxon>
        <taxon>Sphingobacteriia</taxon>
        <taxon>Sphingobacteriales</taxon>
        <taxon>Sphingobacteriaceae</taxon>
        <taxon>Mucilaginibacter</taxon>
    </lineage>
</organism>
<sequence>MLRNFTNYLYLRILFITLCSIVANKALPQAYIAQRKTVNYEKRQYNAGTQNWKIRQDAQGRMYFANNEGVLVFDGSAWQLYPLPNRTIVRSLEFGADKKLYVGGQDEIGYFSPGSNGSLVFTSLKGLIPKADQIFSDLWDIISYGDDIFFRSNDKIFKYSKGKMAVYHTRSWLFLGLYQNKLLAHDEQKGLVEYVNNNWQPFIDKKDLPNGFYVTSISKYSTSFSIVTTSKDGIYLLSGNTLRNFNLIGIDNHQHFSAALPLDDGTYLFSTFLNGVYQVDRNGQVIENIAKKEGLQNVFVRTIFNDANHNVWLGLDNGIDFISYNNAVKHISPGIFNDAAGYASAFYHNNLYFALSNGIYQVPVTDMGDLSYVKNKFKIAAEGQTWNIMAAGGHLLAGKDDGLFEVGDGHITPIYNATGFWIFQPFTNKAGQPLIAAGNYYGVRLFENHGATLADKGNLGKYYESARFLEVDENNMIWTSHPYRGVYCLNPETGQVKNYTKEQGLPSTLNNFVFKVKGQVVVATEKGIYQYNAGADKFMPSQPFKTIFGERGIRYLKEDPAGNIWFVEGKTLGVVDYSAAPTIINFPELNNRILSGFENVYPINTENVFVGSENGFYHINYAKYKENIRPLKVYIRSVRSGSGADSLLYGGFDGRDSTNKQTASDVLNLSYAYNSLHFEYSSPVFDEQSNVEYSYLLEGFDKGWAEWNKKAEKDYTNLPPGKYVFKVKARNHHNNQSAITEYTFTVNPPWYQTLWAYAIYIFAVTGLLYFIYQKQEKRHILKQQRQLQQQQEQNAEEQRQLSYQHQLKLERSQKELANLKAEKLQAEVEYKTSELASSALNLVQQKEFLTKVKEELQRLQKAEAGTVDVKEIKKIQRMLTEEDKLNEQWQQFSIHFDKVHAGFLTLLKNRYPTINQQELKLCAYLIMNLSSKEIAQLMAISVRGVEVSRYRLRKKLQIPTEMNLFEFLFNIQQELMK</sequence>
<keyword evidence="3" id="KW-0472">Membrane</keyword>
<dbReference type="Pfam" id="PF07495">
    <property type="entry name" value="Y_Y_Y"/>
    <property type="match status" value="1"/>
</dbReference>
<dbReference type="SUPFAM" id="SSF63829">
    <property type="entry name" value="Calcium-dependent phosphotriesterase"/>
    <property type="match status" value="2"/>
</dbReference>
<feature type="signal peptide" evidence="4">
    <location>
        <begin position="1"/>
        <end position="25"/>
    </location>
</feature>
<keyword evidence="3" id="KW-0812">Transmembrane</keyword>
<dbReference type="InterPro" id="IPR036388">
    <property type="entry name" value="WH-like_DNA-bd_sf"/>
</dbReference>
<dbReference type="InterPro" id="IPR015943">
    <property type="entry name" value="WD40/YVTN_repeat-like_dom_sf"/>
</dbReference>
<dbReference type="RefSeq" id="WP_078348547.1">
    <property type="nucleotide sequence ID" value="NZ_MBTF01000012.1"/>
</dbReference>
<accession>A0A1S9PFR5</accession>
<dbReference type="OrthoDB" id="9809670at2"/>
<dbReference type="InterPro" id="IPR011123">
    <property type="entry name" value="Y_Y_Y"/>
</dbReference>
<evidence type="ECO:0000256" key="1">
    <source>
        <dbReference type="ARBA" id="ARBA00022553"/>
    </source>
</evidence>
<dbReference type="EMBL" id="MBTF01000012">
    <property type="protein sequence ID" value="OOQ59793.1"/>
    <property type="molecule type" value="Genomic_DNA"/>
</dbReference>
<dbReference type="GO" id="GO:0006355">
    <property type="term" value="P:regulation of DNA-templated transcription"/>
    <property type="evidence" value="ECO:0007669"/>
    <property type="project" value="InterPro"/>
</dbReference>
<dbReference type="InterPro" id="IPR013783">
    <property type="entry name" value="Ig-like_fold"/>
</dbReference>
<feature type="domain" description="Two component regulator three Y" evidence="5">
    <location>
        <begin position="685"/>
        <end position="746"/>
    </location>
</feature>
<dbReference type="PANTHER" id="PTHR43547:SF2">
    <property type="entry name" value="HYBRID SIGNAL TRANSDUCTION HISTIDINE KINASE C"/>
    <property type="match status" value="1"/>
</dbReference>
<dbReference type="PANTHER" id="PTHR43547">
    <property type="entry name" value="TWO-COMPONENT HISTIDINE KINASE"/>
    <property type="match status" value="1"/>
</dbReference>
<evidence type="ECO:0000256" key="3">
    <source>
        <dbReference type="SAM" id="Phobius"/>
    </source>
</evidence>
<dbReference type="GO" id="GO:0000155">
    <property type="term" value="F:phosphorelay sensor kinase activity"/>
    <property type="evidence" value="ECO:0007669"/>
    <property type="project" value="TreeGrafter"/>
</dbReference>
<evidence type="ECO:0000313" key="7">
    <source>
        <dbReference type="Proteomes" id="UP000189739"/>
    </source>
</evidence>
<feature type="chain" id="PRO_5012887990" description="Two component regulator three Y domain-containing protein" evidence="4">
    <location>
        <begin position="26"/>
        <end position="977"/>
    </location>
</feature>
<dbReference type="AlphaFoldDB" id="A0A1S9PFR5"/>
<keyword evidence="4" id="KW-0732">Signal</keyword>
<dbReference type="InterPro" id="IPR016032">
    <property type="entry name" value="Sig_transdc_resp-reg_C-effctor"/>
</dbReference>
<dbReference type="SUPFAM" id="SSF69304">
    <property type="entry name" value="Tricorn protease N-terminal domain"/>
    <property type="match status" value="1"/>
</dbReference>
<evidence type="ECO:0000313" key="6">
    <source>
        <dbReference type="EMBL" id="OOQ59793.1"/>
    </source>
</evidence>